<accession>A0A8J2KRN2</accession>
<dbReference type="PANTHER" id="PTHR47331">
    <property type="entry name" value="PHD-TYPE DOMAIN-CONTAINING PROTEIN"/>
    <property type="match status" value="1"/>
</dbReference>
<dbReference type="PROSITE" id="PS50994">
    <property type="entry name" value="INTEGRASE"/>
    <property type="match status" value="1"/>
</dbReference>
<gene>
    <name evidence="2" type="ORF">AFUS01_LOCUS29998</name>
</gene>
<dbReference type="OrthoDB" id="7423265at2759"/>
<dbReference type="InterPro" id="IPR001584">
    <property type="entry name" value="Integrase_cat-core"/>
</dbReference>
<organism evidence="2 3">
    <name type="scientific">Allacma fusca</name>
    <dbReference type="NCBI Taxonomy" id="39272"/>
    <lineage>
        <taxon>Eukaryota</taxon>
        <taxon>Metazoa</taxon>
        <taxon>Ecdysozoa</taxon>
        <taxon>Arthropoda</taxon>
        <taxon>Hexapoda</taxon>
        <taxon>Collembola</taxon>
        <taxon>Symphypleona</taxon>
        <taxon>Sminthuridae</taxon>
        <taxon>Allacma</taxon>
    </lineage>
</organism>
<dbReference type="EMBL" id="CAJVCH010452936">
    <property type="protein sequence ID" value="CAG7819560.1"/>
    <property type="molecule type" value="Genomic_DNA"/>
</dbReference>
<dbReference type="Proteomes" id="UP000708208">
    <property type="component" value="Unassembled WGS sequence"/>
</dbReference>
<keyword evidence="3" id="KW-1185">Reference proteome</keyword>
<comment type="caution">
    <text evidence="2">The sequence shown here is derived from an EMBL/GenBank/DDBJ whole genome shotgun (WGS) entry which is preliminary data.</text>
</comment>
<dbReference type="AlphaFoldDB" id="A0A8J2KRN2"/>
<name>A0A8J2KRN2_9HEXA</name>
<reference evidence="2" key="1">
    <citation type="submission" date="2021-06" db="EMBL/GenBank/DDBJ databases">
        <authorList>
            <person name="Hodson N. C."/>
            <person name="Mongue J. A."/>
            <person name="Jaron S. K."/>
        </authorList>
    </citation>
    <scope>NUCLEOTIDE SEQUENCE</scope>
</reference>
<dbReference type="GO" id="GO:0015074">
    <property type="term" value="P:DNA integration"/>
    <property type="evidence" value="ECO:0007669"/>
    <property type="project" value="InterPro"/>
</dbReference>
<dbReference type="Pfam" id="PF17921">
    <property type="entry name" value="Integrase_H2C2"/>
    <property type="match status" value="1"/>
</dbReference>
<evidence type="ECO:0000259" key="1">
    <source>
        <dbReference type="PROSITE" id="PS50994"/>
    </source>
</evidence>
<sequence>MIVLQWLQSHPARWKTFVANRVSEIQEVLPSNCWHHVPGIENPADCISRGILADELNNHPLWWHGPTWLQNYPDGFDELPTVVDARLDLEEKSSVIVNHTNTNVLDFYLLNKYSSLSKLLRITALILRFRRRHNRNSEDKKSGSISVSELKEALYCWIRIVQRAEFNEEVHCLQKGKAIPISSRLASLNPFIDEYQLVRVGGRLKHAQINSNMKHPIILPKKQRLVDLIICNEHLISLHGGSQLLSANLRRRYWILGGRDVIRKIVRQCVVYCRHRGEMATQMMGELPAARVIPGRAFLKTGVDYAGPITLRVIKGKGHRYYKGYVAIFICFVTRAIHIELVTSLSSEAFIAALKRFTGRRGKPSDIYCDNGRTFVGAKKELRFTSSAEFQNHVQRFLADEQVTFHFNPPSAPHFGGLWEAGIKSVKFHLSRVLGNQVLNYEEMSTLLIQIEACLNSRPISTLSQDPTDLQPLTPGHFIIGDALTAIPEPSYRDESDAINHPAISHQQKTMTQILNRIVWDVFGINIGVFVLLTFRSQVKVTHEISLILNCTLDCNKQLATLS</sequence>
<protein>
    <recommendedName>
        <fullName evidence="1">Integrase catalytic domain-containing protein</fullName>
    </recommendedName>
</protein>
<feature type="domain" description="Integrase catalytic" evidence="1">
    <location>
        <begin position="290"/>
        <end position="483"/>
    </location>
</feature>
<proteinExistence type="predicted"/>
<evidence type="ECO:0000313" key="3">
    <source>
        <dbReference type="Proteomes" id="UP000708208"/>
    </source>
</evidence>
<dbReference type="InterPro" id="IPR041588">
    <property type="entry name" value="Integrase_H2C2"/>
</dbReference>
<evidence type="ECO:0000313" key="2">
    <source>
        <dbReference type="EMBL" id="CAG7819560.1"/>
    </source>
</evidence>